<dbReference type="CDD" id="cd00082">
    <property type="entry name" value="HisKA"/>
    <property type="match status" value="1"/>
</dbReference>
<evidence type="ECO:0000256" key="10">
    <source>
        <dbReference type="ARBA" id="ARBA00023136"/>
    </source>
</evidence>
<dbReference type="InterPro" id="IPR036097">
    <property type="entry name" value="HisK_dim/P_sf"/>
</dbReference>
<evidence type="ECO:0000256" key="3">
    <source>
        <dbReference type="ARBA" id="ARBA00012438"/>
    </source>
</evidence>
<dbReference type="PROSITE" id="PS50885">
    <property type="entry name" value="HAMP"/>
    <property type="match status" value="1"/>
</dbReference>
<proteinExistence type="predicted"/>
<dbReference type="PANTHER" id="PTHR45436:SF5">
    <property type="entry name" value="SENSOR HISTIDINE KINASE TRCS"/>
    <property type="match status" value="1"/>
</dbReference>
<dbReference type="RefSeq" id="WP_182325550.1">
    <property type="nucleotide sequence ID" value="NZ_CP058554.1"/>
</dbReference>
<dbReference type="Gene3D" id="1.10.287.130">
    <property type="match status" value="1"/>
</dbReference>
<dbReference type="SMART" id="SM00304">
    <property type="entry name" value="HAMP"/>
    <property type="match status" value="1"/>
</dbReference>
<comment type="subcellular location">
    <subcellularLocation>
        <location evidence="2">Membrane</location>
    </subcellularLocation>
</comment>
<keyword evidence="10 11" id="KW-0472">Membrane</keyword>
<dbReference type="InterPro" id="IPR003594">
    <property type="entry name" value="HATPase_dom"/>
</dbReference>
<reference evidence="14 15" key="1">
    <citation type="journal article" date="2020" name="G3 (Bethesda)">
        <title>CeMbio - The Caenorhabditis elegans Microbiome Resource.</title>
        <authorList>
            <person name="Dirksen P."/>
            <person name="Assie A."/>
            <person name="Zimmermann J."/>
            <person name="Zhang F."/>
            <person name="Tietje A.M."/>
            <person name="Marsh S.A."/>
            <person name="Felix M.A."/>
            <person name="Shapira M."/>
            <person name="Kaleta C."/>
            <person name="Schulenburg H."/>
            <person name="Samuel B."/>
        </authorList>
    </citation>
    <scope>NUCLEOTIDE SEQUENCE [LARGE SCALE GENOMIC DNA]</scope>
    <source>
        <strain evidence="14 15">BIGb0172</strain>
    </source>
</reference>
<evidence type="ECO:0000256" key="2">
    <source>
        <dbReference type="ARBA" id="ARBA00004370"/>
    </source>
</evidence>
<feature type="domain" description="Histidine kinase" evidence="12">
    <location>
        <begin position="170"/>
        <end position="389"/>
    </location>
</feature>
<dbReference type="Pfam" id="PF02518">
    <property type="entry name" value="HATPase_c"/>
    <property type="match status" value="1"/>
</dbReference>
<evidence type="ECO:0000256" key="7">
    <source>
        <dbReference type="ARBA" id="ARBA00022777"/>
    </source>
</evidence>
<evidence type="ECO:0000256" key="5">
    <source>
        <dbReference type="ARBA" id="ARBA00022679"/>
    </source>
</evidence>
<comment type="catalytic activity">
    <reaction evidence="1">
        <text>ATP + protein L-histidine = ADP + protein N-phospho-L-histidine.</text>
        <dbReference type="EC" id="2.7.13.3"/>
    </reaction>
</comment>
<dbReference type="PANTHER" id="PTHR45436">
    <property type="entry name" value="SENSOR HISTIDINE KINASE YKOH"/>
    <property type="match status" value="1"/>
</dbReference>
<dbReference type="Gene3D" id="6.10.340.10">
    <property type="match status" value="1"/>
</dbReference>
<evidence type="ECO:0000313" key="15">
    <source>
        <dbReference type="Proteomes" id="UP000515240"/>
    </source>
</evidence>
<dbReference type="CDD" id="cd06225">
    <property type="entry name" value="HAMP"/>
    <property type="match status" value="1"/>
</dbReference>
<dbReference type="InterPro" id="IPR036890">
    <property type="entry name" value="HATPase_C_sf"/>
</dbReference>
<keyword evidence="7" id="KW-0418">Kinase</keyword>
<accession>A0A7G5EMR9</accession>
<dbReference type="AlphaFoldDB" id="A0A7G5EMR9"/>
<gene>
    <name evidence="14" type="ORF">HS961_21935</name>
</gene>
<evidence type="ECO:0000256" key="1">
    <source>
        <dbReference type="ARBA" id="ARBA00000085"/>
    </source>
</evidence>
<dbReference type="SUPFAM" id="SSF158472">
    <property type="entry name" value="HAMP domain-like"/>
    <property type="match status" value="1"/>
</dbReference>
<evidence type="ECO:0000259" key="13">
    <source>
        <dbReference type="PROSITE" id="PS50885"/>
    </source>
</evidence>
<dbReference type="SMART" id="SM00388">
    <property type="entry name" value="HisKA"/>
    <property type="match status" value="1"/>
</dbReference>
<name>A0A7G5EMR9_9BURK</name>
<dbReference type="PROSITE" id="PS50109">
    <property type="entry name" value="HIS_KIN"/>
    <property type="match status" value="1"/>
</dbReference>
<keyword evidence="8 11" id="KW-1133">Transmembrane helix</keyword>
<keyword evidence="9" id="KW-0902">Two-component regulatory system</keyword>
<evidence type="ECO:0000313" key="14">
    <source>
        <dbReference type="EMBL" id="QMV75294.1"/>
    </source>
</evidence>
<evidence type="ECO:0000256" key="8">
    <source>
        <dbReference type="ARBA" id="ARBA00022989"/>
    </source>
</evidence>
<dbReference type="InterPro" id="IPR050428">
    <property type="entry name" value="TCS_sensor_his_kinase"/>
</dbReference>
<keyword evidence="15" id="KW-1185">Reference proteome</keyword>
<dbReference type="GO" id="GO:0005886">
    <property type="term" value="C:plasma membrane"/>
    <property type="evidence" value="ECO:0007669"/>
    <property type="project" value="TreeGrafter"/>
</dbReference>
<sequence length="389" mass="42999">MGRGLNRIWVRFGFWIAATLLSTIALLSACAWAFNTVQYNQFYQSLPTSVRVELDDLIERDLDNSPRAMQIYGEYWRGEVFFGEQVSLFIGLLVCLPFGLAMGFFVSRYITRPLASMVEVAQRVAHGDFSSTRVVEEGAHGELKEVVHTFNAMIDALQKLNAERQASAASISHELRTPLSVLKTHLHALCDGVIAPSELEFRLLLAQTEQLGRLIDDLHTLAMAEAGEMSLRKERLSLGALVRESLLELEPQLQLAEMALSQVLPSDDAVSTIRADPLRMRQIITNLVGNAVRHAASGHWLEVEVRSMRDGQGHIWIELLVSDAGPGLPPELRAHPFRRFAMAPGRRKREGSGLGLSIVQALTELQGGVAQADISARGGALFRLRFAPA</sequence>
<dbReference type="Gene3D" id="3.30.565.10">
    <property type="entry name" value="Histidine kinase-like ATPase, C-terminal domain"/>
    <property type="match status" value="1"/>
</dbReference>
<evidence type="ECO:0000256" key="9">
    <source>
        <dbReference type="ARBA" id="ARBA00023012"/>
    </source>
</evidence>
<dbReference type="InterPro" id="IPR003660">
    <property type="entry name" value="HAMP_dom"/>
</dbReference>
<dbReference type="EMBL" id="CP058554">
    <property type="protein sequence ID" value="QMV75294.1"/>
    <property type="molecule type" value="Genomic_DNA"/>
</dbReference>
<protein>
    <recommendedName>
        <fullName evidence="3">histidine kinase</fullName>
        <ecNumber evidence="3">2.7.13.3</ecNumber>
    </recommendedName>
</protein>
<dbReference type="InterPro" id="IPR005467">
    <property type="entry name" value="His_kinase_dom"/>
</dbReference>
<dbReference type="KEGG" id="cpis:HS961_21935"/>
<dbReference type="PROSITE" id="PS51257">
    <property type="entry name" value="PROKAR_LIPOPROTEIN"/>
    <property type="match status" value="1"/>
</dbReference>
<dbReference type="SUPFAM" id="SSF55874">
    <property type="entry name" value="ATPase domain of HSP90 chaperone/DNA topoisomerase II/histidine kinase"/>
    <property type="match status" value="1"/>
</dbReference>
<evidence type="ECO:0000259" key="12">
    <source>
        <dbReference type="PROSITE" id="PS50109"/>
    </source>
</evidence>
<keyword evidence="6 11" id="KW-0812">Transmembrane</keyword>
<organism evidence="14 15">
    <name type="scientific">Comamonas piscis</name>
    <dbReference type="NCBI Taxonomy" id="1562974"/>
    <lineage>
        <taxon>Bacteria</taxon>
        <taxon>Pseudomonadati</taxon>
        <taxon>Pseudomonadota</taxon>
        <taxon>Betaproteobacteria</taxon>
        <taxon>Burkholderiales</taxon>
        <taxon>Comamonadaceae</taxon>
        <taxon>Comamonas</taxon>
    </lineage>
</organism>
<dbReference type="SMART" id="SM00387">
    <property type="entry name" value="HATPase_c"/>
    <property type="match status" value="1"/>
</dbReference>
<dbReference type="InterPro" id="IPR004358">
    <property type="entry name" value="Sig_transdc_His_kin-like_C"/>
</dbReference>
<dbReference type="Pfam" id="PF00512">
    <property type="entry name" value="HisKA"/>
    <property type="match status" value="1"/>
</dbReference>
<feature type="transmembrane region" description="Helical" evidence="11">
    <location>
        <begin position="86"/>
        <end position="107"/>
    </location>
</feature>
<keyword evidence="4" id="KW-0597">Phosphoprotein</keyword>
<feature type="domain" description="HAMP" evidence="13">
    <location>
        <begin position="108"/>
        <end position="162"/>
    </location>
</feature>
<dbReference type="EC" id="2.7.13.3" evidence="3"/>
<dbReference type="InterPro" id="IPR003661">
    <property type="entry name" value="HisK_dim/P_dom"/>
</dbReference>
<evidence type="ECO:0000256" key="6">
    <source>
        <dbReference type="ARBA" id="ARBA00022692"/>
    </source>
</evidence>
<dbReference type="Proteomes" id="UP000515240">
    <property type="component" value="Chromosome"/>
</dbReference>
<dbReference type="CDD" id="cd00075">
    <property type="entry name" value="HATPase"/>
    <property type="match status" value="1"/>
</dbReference>
<dbReference type="PRINTS" id="PR00344">
    <property type="entry name" value="BCTRLSENSOR"/>
</dbReference>
<feature type="transmembrane region" description="Helical" evidence="11">
    <location>
        <begin position="12"/>
        <end position="34"/>
    </location>
</feature>
<evidence type="ECO:0000256" key="11">
    <source>
        <dbReference type="SAM" id="Phobius"/>
    </source>
</evidence>
<dbReference type="Pfam" id="PF00672">
    <property type="entry name" value="HAMP"/>
    <property type="match status" value="1"/>
</dbReference>
<keyword evidence="5" id="KW-0808">Transferase</keyword>
<evidence type="ECO:0000256" key="4">
    <source>
        <dbReference type="ARBA" id="ARBA00022553"/>
    </source>
</evidence>
<dbReference type="SUPFAM" id="SSF47384">
    <property type="entry name" value="Homodimeric domain of signal transducing histidine kinase"/>
    <property type="match status" value="1"/>
</dbReference>
<dbReference type="GO" id="GO:0000155">
    <property type="term" value="F:phosphorelay sensor kinase activity"/>
    <property type="evidence" value="ECO:0007669"/>
    <property type="project" value="InterPro"/>
</dbReference>